<organism evidence="6 7">
    <name type="scientific">Paenibacillus hodogayensis</name>
    <dbReference type="NCBI Taxonomy" id="279208"/>
    <lineage>
        <taxon>Bacteria</taxon>
        <taxon>Bacillati</taxon>
        <taxon>Bacillota</taxon>
        <taxon>Bacilli</taxon>
        <taxon>Bacillales</taxon>
        <taxon>Paenibacillaceae</taxon>
        <taxon>Paenibacillus</taxon>
    </lineage>
</organism>
<dbReference type="InterPro" id="IPR003439">
    <property type="entry name" value="ABC_transporter-like_ATP-bd"/>
</dbReference>
<protein>
    <submittedName>
        <fullName evidence="6">ABC transporter ATP-binding protein</fullName>
    </submittedName>
</protein>
<evidence type="ECO:0000256" key="3">
    <source>
        <dbReference type="ARBA" id="ARBA00022741"/>
    </source>
</evidence>
<dbReference type="GO" id="GO:0005524">
    <property type="term" value="F:ATP binding"/>
    <property type="evidence" value="ECO:0007669"/>
    <property type="project" value="UniProtKB-KW"/>
</dbReference>
<reference evidence="6 7" key="1">
    <citation type="submission" date="2024-09" db="EMBL/GenBank/DDBJ databases">
        <authorList>
            <person name="Sun Q."/>
            <person name="Mori K."/>
        </authorList>
    </citation>
    <scope>NUCLEOTIDE SEQUENCE [LARGE SCALE GENOMIC DNA]</scope>
    <source>
        <strain evidence="6 7">JCM 12520</strain>
    </source>
</reference>
<dbReference type="Gene3D" id="3.40.50.300">
    <property type="entry name" value="P-loop containing nucleotide triphosphate hydrolases"/>
    <property type="match status" value="1"/>
</dbReference>
<dbReference type="RefSeq" id="WP_344917520.1">
    <property type="nucleotide sequence ID" value="NZ_BAAAYO010000021.1"/>
</dbReference>
<dbReference type="PROSITE" id="PS50893">
    <property type="entry name" value="ABC_TRANSPORTER_2"/>
    <property type="match status" value="1"/>
</dbReference>
<evidence type="ECO:0000256" key="2">
    <source>
        <dbReference type="ARBA" id="ARBA00022448"/>
    </source>
</evidence>
<accession>A0ABV5W7M9</accession>
<dbReference type="EMBL" id="JBHMAG010000022">
    <property type="protein sequence ID" value="MFB9756395.1"/>
    <property type="molecule type" value="Genomic_DNA"/>
</dbReference>
<gene>
    <name evidence="6" type="ORF">ACFFNY_32870</name>
</gene>
<keyword evidence="7" id="KW-1185">Reference proteome</keyword>
<feature type="domain" description="ABC transporter" evidence="5">
    <location>
        <begin position="2"/>
        <end position="234"/>
    </location>
</feature>
<comment type="caution">
    <text evidence="6">The sequence shown here is derived from an EMBL/GenBank/DDBJ whole genome shotgun (WGS) entry which is preliminary data.</text>
</comment>
<dbReference type="PANTHER" id="PTHR43335">
    <property type="entry name" value="ABC TRANSPORTER, ATP-BINDING PROTEIN"/>
    <property type="match status" value="1"/>
</dbReference>
<dbReference type="PANTHER" id="PTHR43335:SF4">
    <property type="entry name" value="ABC TRANSPORTER, ATP-BINDING PROTEIN"/>
    <property type="match status" value="1"/>
</dbReference>
<dbReference type="Pfam" id="PF00005">
    <property type="entry name" value="ABC_tran"/>
    <property type="match status" value="1"/>
</dbReference>
<evidence type="ECO:0000256" key="1">
    <source>
        <dbReference type="ARBA" id="ARBA00005417"/>
    </source>
</evidence>
<evidence type="ECO:0000259" key="5">
    <source>
        <dbReference type="PROSITE" id="PS50893"/>
    </source>
</evidence>
<dbReference type="SMART" id="SM00382">
    <property type="entry name" value="AAA"/>
    <property type="match status" value="1"/>
</dbReference>
<keyword evidence="4 6" id="KW-0067">ATP-binding</keyword>
<evidence type="ECO:0000313" key="7">
    <source>
        <dbReference type="Proteomes" id="UP001589619"/>
    </source>
</evidence>
<proteinExistence type="inferred from homology"/>
<dbReference type="InterPro" id="IPR027417">
    <property type="entry name" value="P-loop_NTPase"/>
</dbReference>
<dbReference type="SUPFAM" id="SSF52540">
    <property type="entry name" value="P-loop containing nucleoside triphosphate hydrolases"/>
    <property type="match status" value="1"/>
</dbReference>
<keyword evidence="2" id="KW-0813">Transport</keyword>
<evidence type="ECO:0000256" key="4">
    <source>
        <dbReference type="ARBA" id="ARBA00022840"/>
    </source>
</evidence>
<dbReference type="Proteomes" id="UP001589619">
    <property type="component" value="Unassembled WGS sequence"/>
</dbReference>
<evidence type="ECO:0000313" key="6">
    <source>
        <dbReference type="EMBL" id="MFB9756395.1"/>
    </source>
</evidence>
<comment type="similarity">
    <text evidence="1">Belongs to the ABC transporter superfamily.</text>
</comment>
<sequence>MLRTELLSKRYENGFMAVRQMSIHVRKGDVYGFLGPNGAGKTTTIRMMTGLVEPTSGSIWVDGVNISGRQTEIRQMIGVLPESHGFYRWMTGREYLLFFASMYGLPRSLAGSRADELLERVGLKDKRHSPVKQYSRGMKQRLGIAKTMIHQPKLMILDEPTLGLDPQGQRDIQQLIRELNEDTNVTVFITSHLLKEIDEICNRIAIVKNGMLLEEGTVTDLKANYSRDGEIPSLEEVFLKLTASDRG</sequence>
<keyword evidence="3" id="KW-0547">Nucleotide-binding</keyword>
<dbReference type="InterPro" id="IPR003593">
    <property type="entry name" value="AAA+_ATPase"/>
</dbReference>
<name>A0ABV5W7M9_9BACL</name>